<dbReference type="Proteomes" id="UP000193467">
    <property type="component" value="Unassembled WGS sequence"/>
</dbReference>
<dbReference type="Gene3D" id="3.80.10.10">
    <property type="entry name" value="Ribonuclease Inhibitor"/>
    <property type="match status" value="1"/>
</dbReference>
<accession>A0A1Y2F2C4</accession>
<feature type="region of interest" description="Disordered" evidence="1">
    <location>
        <begin position="55"/>
        <end position="153"/>
    </location>
</feature>
<reference evidence="2 3" key="1">
    <citation type="submission" date="2016-07" db="EMBL/GenBank/DDBJ databases">
        <title>Pervasive Adenine N6-methylation of Active Genes in Fungi.</title>
        <authorList>
            <consortium name="DOE Joint Genome Institute"/>
            <person name="Mondo S.J."/>
            <person name="Dannebaum R.O."/>
            <person name="Kuo R.C."/>
            <person name="Labutti K."/>
            <person name="Haridas S."/>
            <person name="Kuo A."/>
            <person name="Salamov A."/>
            <person name="Ahrendt S.R."/>
            <person name="Lipzen A."/>
            <person name="Sullivan W."/>
            <person name="Andreopoulos W.B."/>
            <person name="Clum A."/>
            <person name="Lindquist E."/>
            <person name="Daum C."/>
            <person name="Ramamoorthy G.K."/>
            <person name="Gryganskyi A."/>
            <person name="Culley D."/>
            <person name="Magnuson J.K."/>
            <person name="James T.Y."/>
            <person name="O'Malley M.A."/>
            <person name="Stajich J.E."/>
            <person name="Spatafora J.W."/>
            <person name="Visel A."/>
            <person name="Grigoriev I.V."/>
        </authorList>
    </citation>
    <scope>NUCLEOTIDE SEQUENCE [LARGE SCALE GENOMIC DNA]</scope>
    <source>
        <strain evidence="2 3">62-1032</strain>
    </source>
</reference>
<evidence type="ECO:0008006" key="4">
    <source>
        <dbReference type="Google" id="ProtNLM"/>
    </source>
</evidence>
<evidence type="ECO:0000313" key="3">
    <source>
        <dbReference type="Proteomes" id="UP000193467"/>
    </source>
</evidence>
<dbReference type="EMBL" id="MCGR01000030">
    <property type="protein sequence ID" value="ORY78022.1"/>
    <property type="molecule type" value="Genomic_DNA"/>
</dbReference>
<comment type="caution">
    <text evidence="2">The sequence shown here is derived from an EMBL/GenBank/DDBJ whole genome shotgun (WGS) entry which is preliminary data.</text>
</comment>
<evidence type="ECO:0000256" key="1">
    <source>
        <dbReference type="SAM" id="MobiDB-lite"/>
    </source>
</evidence>
<dbReference type="InterPro" id="IPR032675">
    <property type="entry name" value="LRR_dom_sf"/>
</dbReference>
<sequence length="640" mass="70877">MLSSLVAPAGLETPSISLPQRRSLIALPYLRGEVDPPAAQSSSNLTFRPFFCTPAEQAKRNGDSSGPAGERVEESRRQLLRRREVDHTPESSDPSQVDGCRVNSSRSTPPSYHHSAKLHRSRTPPSRVRHLAASEARAMAPVGDESSPSVPSLPTETLAHIASFLAPTLLHHWLPGARGKQYKQWKDQHKIITSLQIADRRFAAVCRPLVWRTVCFSAEDELHAGPAALMVFSDKQLVKEVRWETDSERLTDMSSQFLPLLTNLDSLGILYVNEQGYRGSNRFPRSLASTIVSLKVLRHLQLQDIRGFIGGSLDFGADLPRLESLGTGSWWHHGSASSTPGQLKRAHYILDFDIYDFDEQEAFFDVYLPRLHHLSLECYFPPSGRLDYHRLPSEASDGLLQSYDAETRQAWPLESLELSHMDLVESWEVHGLLETLGDSSKLHTLSFHDCPTSGGTSMQPWRFLTMPHIRSLKVHIGKPPVRSMYFLDKQPLTRYFADCRSPRFPSNASFSPSPDYSTLTSPTSFALKIHLSTPTLPRYPSPPPPSSSSLSPAPKPPSNALPFATRFTTRSTASDDWMKESLMCTATALTLSSGTSGEGSGEHGSGSNGSVSLENVLGKDYVTSRVNIVRVSSWSALGRR</sequence>
<feature type="compositionally biased region" description="Pro residues" evidence="1">
    <location>
        <begin position="537"/>
        <end position="546"/>
    </location>
</feature>
<name>A0A1Y2F2C4_9BASI</name>
<proteinExistence type="predicted"/>
<organism evidence="2 3">
    <name type="scientific">Leucosporidium creatinivorum</name>
    <dbReference type="NCBI Taxonomy" id="106004"/>
    <lineage>
        <taxon>Eukaryota</taxon>
        <taxon>Fungi</taxon>
        <taxon>Dikarya</taxon>
        <taxon>Basidiomycota</taxon>
        <taxon>Pucciniomycotina</taxon>
        <taxon>Microbotryomycetes</taxon>
        <taxon>Leucosporidiales</taxon>
        <taxon>Leucosporidium</taxon>
    </lineage>
</organism>
<keyword evidence="3" id="KW-1185">Reference proteome</keyword>
<feature type="region of interest" description="Disordered" evidence="1">
    <location>
        <begin position="535"/>
        <end position="565"/>
    </location>
</feature>
<feature type="compositionally biased region" description="Basic residues" evidence="1">
    <location>
        <begin position="114"/>
        <end position="130"/>
    </location>
</feature>
<evidence type="ECO:0000313" key="2">
    <source>
        <dbReference type="EMBL" id="ORY78022.1"/>
    </source>
</evidence>
<dbReference type="AlphaFoldDB" id="A0A1Y2F2C4"/>
<dbReference type="InParanoid" id="A0A1Y2F2C4"/>
<gene>
    <name evidence="2" type="ORF">BCR35DRAFT_342407</name>
</gene>
<feature type="compositionally biased region" description="Gly residues" evidence="1">
    <location>
        <begin position="596"/>
        <end position="607"/>
    </location>
</feature>
<protein>
    <recommendedName>
        <fullName evidence="4">F-box domain-containing protein</fullName>
    </recommendedName>
</protein>
<feature type="compositionally biased region" description="Basic and acidic residues" evidence="1">
    <location>
        <begin position="70"/>
        <end position="90"/>
    </location>
</feature>
<feature type="region of interest" description="Disordered" evidence="1">
    <location>
        <begin position="592"/>
        <end position="611"/>
    </location>
</feature>